<gene>
    <name evidence="2" type="ORF">S06H3_63221</name>
</gene>
<organism evidence="2">
    <name type="scientific">marine sediment metagenome</name>
    <dbReference type="NCBI Taxonomy" id="412755"/>
    <lineage>
        <taxon>unclassified sequences</taxon>
        <taxon>metagenomes</taxon>
        <taxon>ecological metagenomes</taxon>
    </lineage>
</organism>
<feature type="compositionally biased region" description="Basic and acidic residues" evidence="1">
    <location>
        <begin position="19"/>
        <end position="28"/>
    </location>
</feature>
<name>X1QJM3_9ZZZZ</name>
<feature type="non-terminal residue" evidence="2">
    <location>
        <position position="1"/>
    </location>
</feature>
<feature type="compositionally biased region" description="Acidic residues" evidence="1">
    <location>
        <begin position="29"/>
        <end position="38"/>
    </location>
</feature>
<sequence length="38" mass="4545">LYGTKVNFTPISISKIKRERPEKRVEERIETEETPIQE</sequence>
<accession>X1QJM3</accession>
<dbReference type="AlphaFoldDB" id="X1QJM3"/>
<evidence type="ECO:0000256" key="1">
    <source>
        <dbReference type="SAM" id="MobiDB-lite"/>
    </source>
</evidence>
<feature type="region of interest" description="Disordered" evidence="1">
    <location>
        <begin position="17"/>
        <end position="38"/>
    </location>
</feature>
<protein>
    <submittedName>
        <fullName evidence="2">Uncharacterized protein</fullName>
    </submittedName>
</protein>
<evidence type="ECO:0000313" key="2">
    <source>
        <dbReference type="EMBL" id="GAI54996.1"/>
    </source>
</evidence>
<reference evidence="2" key="1">
    <citation type="journal article" date="2014" name="Front. Microbiol.">
        <title>High frequency of phylogenetically diverse reductive dehalogenase-homologous genes in deep subseafloor sedimentary metagenomes.</title>
        <authorList>
            <person name="Kawai M."/>
            <person name="Futagami T."/>
            <person name="Toyoda A."/>
            <person name="Takaki Y."/>
            <person name="Nishi S."/>
            <person name="Hori S."/>
            <person name="Arai W."/>
            <person name="Tsubouchi T."/>
            <person name="Morono Y."/>
            <person name="Uchiyama I."/>
            <person name="Ito T."/>
            <person name="Fujiyama A."/>
            <person name="Inagaki F."/>
            <person name="Takami H."/>
        </authorList>
    </citation>
    <scope>NUCLEOTIDE SEQUENCE</scope>
    <source>
        <strain evidence="2">Expedition CK06-06</strain>
    </source>
</reference>
<comment type="caution">
    <text evidence="2">The sequence shown here is derived from an EMBL/GenBank/DDBJ whole genome shotgun (WGS) entry which is preliminary data.</text>
</comment>
<dbReference type="EMBL" id="BARV01041891">
    <property type="protein sequence ID" value="GAI54996.1"/>
    <property type="molecule type" value="Genomic_DNA"/>
</dbReference>
<proteinExistence type="predicted"/>